<dbReference type="PROSITE" id="PS00912">
    <property type="entry name" value="DHODEHASE_2"/>
    <property type="match status" value="1"/>
</dbReference>
<comment type="cofactor">
    <cofactor evidence="11">
        <name>FMN</name>
        <dbReference type="ChEBI" id="CHEBI:58210"/>
    </cofactor>
    <text evidence="11">Binds 1 FMN per subunit.</text>
</comment>
<comment type="similarity">
    <text evidence="4 11">Belongs to the dihydroorotate dehydrogenase family. Type 2 subfamily.</text>
</comment>
<dbReference type="InterPro" id="IPR005720">
    <property type="entry name" value="Dihydroorotate_DH_cat"/>
</dbReference>
<evidence type="ECO:0000313" key="13">
    <source>
        <dbReference type="EMBL" id="SJN22296.1"/>
    </source>
</evidence>
<dbReference type="SUPFAM" id="SSF51395">
    <property type="entry name" value="FMN-linked oxidoreductases"/>
    <property type="match status" value="1"/>
</dbReference>
<dbReference type="EMBL" id="FUKQ01000011">
    <property type="protein sequence ID" value="SJN22296.1"/>
    <property type="molecule type" value="Genomic_DNA"/>
</dbReference>
<feature type="binding site" evidence="11">
    <location>
        <begin position="79"/>
        <end position="83"/>
    </location>
    <ligand>
        <name>FMN</name>
        <dbReference type="ChEBI" id="CHEBI:58210"/>
    </ligand>
</feature>
<evidence type="ECO:0000256" key="6">
    <source>
        <dbReference type="ARBA" id="ARBA00022643"/>
    </source>
</evidence>
<feature type="binding site" evidence="11">
    <location>
        <position position="319"/>
    </location>
    <ligand>
        <name>FMN</name>
        <dbReference type="ChEBI" id="CHEBI:58210"/>
    </ligand>
</feature>
<dbReference type="GO" id="GO:0106430">
    <property type="term" value="F:dihydroorotate dehydrogenase (quinone) activity"/>
    <property type="evidence" value="ECO:0007669"/>
    <property type="project" value="UniProtKB-EC"/>
</dbReference>
<keyword evidence="5 11" id="KW-0285">Flavoprotein</keyword>
<dbReference type="Pfam" id="PF01180">
    <property type="entry name" value="DHO_dh"/>
    <property type="match status" value="1"/>
</dbReference>
<dbReference type="HAMAP" id="MF_00225">
    <property type="entry name" value="DHO_dh_type2"/>
    <property type="match status" value="1"/>
</dbReference>
<dbReference type="GO" id="GO:0044205">
    <property type="term" value="P:'de novo' UMP biosynthetic process"/>
    <property type="evidence" value="ECO:0007669"/>
    <property type="project" value="UniProtKB-UniRule"/>
</dbReference>
<dbReference type="GO" id="GO:0005737">
    <property type="term" value="C:cytoplasm"/>
    <property type="evidence" value="ECO:0007669"/>
    <property type="project" value="InterPro"/>
</dbReference>
<comment type="pathway">
    <text evidence="3 11">Pyrimidine metabolism; UMP biosynthesis via de novo pathway; orotate from (S)-dihydroorotate (quinone route): step 1/1.</text>
</comment>
<comment type="subunit">
    <text evidence="11">Monomer.</text>
</comment>
<dbReference type="AlphaFoldDB" id="A0A1R4IR21"/>
<dbReference type="PROSITE" id="PS00911">
    <property type="entry name" value="DHODEHASE_1"/>
    <property type="match status" value="1"/>
</dbReference>
<keyword evidence="9 11" id="KW-0472">Membrane</keyword>
<keyword evidence="7 11" id="KW-0665">Pyrimidine biosynthesis</keyword>
<evidence type="ECO:0000256" key="1">
    <source>
        <dbReference type="ARBA" id="ARBA00003125"/>
    </source>
</evidence>
<feature type="binding site" evidence="11">
    <location>
        <begin position="128"/>
        <end position="132"/>
    </location>
    <ligand>
        <name>substrate</name>
    </ligand>
</feature>
<dbReference type="PANTHER" id="PTHR48109:SF4">
    <property type="entry name" value="DIHYDROOROTATE DEHYDROGENASE (QUINONE), MITOCHONDRIAL"/>
    <property type="match status" value="1"/>
</dbReference>
<feature type="binding site" evidence="11">
    <location>
        <position position="239"/>
    </location>
    <ligand>
        <name>FMN</name>
        <dbReference type="ChEBI" id="CHEBI:58210"/>
    </ligand>
</feature>
<dbReference type="GO" id="GO:0006207">
    <property type="term" value="P:'de novo' pyrimidine nucleobase biosynthetic process"/>
    <property type="evidence" value="ECO:0007669"/>
    <property type="project" value="UniProtKB-UniRule"/>
</dbReference>
<feature type="domain" description="Dihydroorotate dehydrogenase catalytic" evidence="12">
    <location>
        <begin position="64"/>
        <end position="354"/>
    </location>
</feature>
<organism evidence="13 14">
    <name type="scientific">Luteococcus japonicus LSP_Lj1</name>
    <dbReference type="NCBI Taxonomy" id="1255658"/>
    <lineage>
        <taxon>Bacteria</taxon>
        <taxon>Bacillati</taxon>
        <taxon>Actinomycetota</taxon>
        <taxon>Actinomycetes</taxon>
        <taxon>Propionibacteriales</taxon>
        <taxon>Propionibacteriaceae</taxon>
        <taxon>Luteococcus</taxon>
    </lineage>
</organism>
<reference evidence="13 14" key="1">
    <citation type="submission" date="2017-02" db="EMBL/GenBank/DDBJ databases">
        <authorList>
            <person name="Peterson S.W."/>
        </authorList>
    </citation>
    <scope>NUCLEOTIDE SEQUENCE [LARGE SCALE GENOMIC DNA]</scope>
    <source>
        <strain evidence="13 14">LSP_Lj1</strain>
    </source>
</reference>
<evidence type="ECO:0000256" key="11">
    <source>
        <dbReference type="HAMAP-Rule" id="MF_00225"/>
    </source>
</evidence>
<evidence type="ECO:0000256" key="9">
    <source>
        <dbReference type="ARBA" id="ARBA00023136"/>
    </source>
</evidence>
<name>A0A1R4IR21_9ACTN</name>
<proteinExistence type="inferred from homology"/>
<feature type="binding site" evidence="11">
    <location>
        <position position="267"/>
    </location>
    <ligand>
        <name>FMN</name>
        <dbReference type="ChEBI" id="CHEBI:58210"/>
    </ligand>
</feature>
<dbReference type="CDD" id="cd04738">
    <property type="entry name" value="DHOD_2_like"/>
    <property type="match status" value="1"/>
</dbReference>
<dbReference type="OrthoDB" id="9802377at2"/>
<keyword evidence="6 11" id="KW-0288">FMN</keyword>
<dbReference type="RefSeq" id="WP_094763762.1">
    <property type="nucleotide sequence ID" value="NZ_FUKQ01000011.1"/>
</dbReference>
<dbReference type="Gene3D" id="3.20.20.70">
    <property type="entry name" value="Aldolase class I"/>
    <property type="match status" value="1"/>
</dbReference>
<dbReference type="EC" id="1.3.5.2" evidence="11"/>
<feature type="binding site" evidence="11">
    <location>
        <position position="163"/>
    </location>
    <ligand>
        <name>FMN</name>
        <dbReference type="ChEBI" id="CHEBI:58210"/>
    </ligand>
</feature>
<feature type="binding site" evidence="11">
    <location>
        <position position="196"/>
    </location>
    <ligand>
        <name>substrate</name>
    </ligand>
</feature>
<dbReference type="InterPro" id="IPR001295">
    <property type="entry name" value="Dihydroorotate_DH_CS"/>
</dbReference>
<evidence type="ECO:0000259" key="12">
    <source>
        <dbReference type="Pfam" id="PF01180"/>
    </source>
</evidence>
<sequence length="360" mass="37307">MDEMLTRALLHGYRQVVRPGLFRARGGDAEKIHEDMIRALGIAGGLPGAVLGAGSSVMGTGKGVELAGISFPGRVGVAAGLDKNGLAARAWAGLGFGFAELGTVTAQAQPGNPKPRVFRAKQSDAVINRMGFNNEGAAALASRLDGWGVRRGNAALGIPLGMSLGKTKVTPLEGAVEDYLRSLRLLADKADYIAINISSPNTPGLRSLQDGDALRELTRALVAEAKVLNPSNPVPIFVKVAPDLTWDALYEVIGTCELAGVAGLIATNTTLDRKGLKGDDVRLADEAGGLSGAPLTVRSRAMVARIVQHSSLPVMGAGGIMTPADAQAMFDAGASLVQVYTGFIYNGPALVRGINTLPHN</sequence>
<dbReference type="InterPro" id="IPR013785">
    <property type="entry name" value="Aldolase_TIM"/>
</dbReference>
<comment type="subcellular location">
    <subcellularLocation>
        <location evidence="11">Cell membrane</location>
        <topology evidence="11">Peripheral membrane protein</topology>
    </subcellularLocation>
    <subcellularLocation>
        <location evidence="2">Membrane</location>
    </subcellularLocation>
</comment>
<dbReference type="GO" id="GO:0005886">
    <property type="term" value="C:plasma membrane"/>
    <property type="evidence" value="ECO:0007669"/>
    <property type="project" value="UniProtKB-SubCell"/>
</dbReference>
<keyword evidence="14" id="KW-1185">Reference proteome</keyword>
<feature type="binding site" evidence="11">
    <location>
        <position position="103"/>
    </location>
    <ligand>
        <name>FMN</name>
        <dbReference type="ChEBI" id="CHEBI:58210"/>
    </ligand>
</feature>
<keyword evidence="8 11" id="KW-0560">Oxidoreductase</keyword>
<evidence type="ECO:0000256" key="7">
    <source>
        <dbReference type="ARBA" id="ARBA00022975"/>
    </source>
</evidence>
<feature type="binding site" evidence="11">
    <location>
        <begin position="268"/>
        <end position="269"/>
    </location>
    <ligand>
        <name>substrate</name>
    </ligand>
</feature>
<accession>A0A1R4IR21</accession>
<feature type="binding site" evidence="11">
    <location>
        <position position="83"/>
    </location>
    <ligand>
        <name>substrate</name>
    </ligand>
</feature>
<dbReference type="InterPro" id="IPR050074">
    <property type="entry name" value="DHO_dehydrogenase"/>
</dbReference>
<feature type="binding site" evidence="11">
    <location>
        <position position="196"/>
    </location>
    <ligand>
        <name>FMN</name>
        <dbReference type="ChEBI" id="CHEBI:58210"/>
    </ligand>
</feature>
<evidence type="ECO:0000256" key="3">
    <source>
        <dbReference type="ARBA" id="ARBA00005161"/>
    </source>
</evidence>
<evidence type="ECO:0000313" key="14">
    <source>
        <dbReference type="Proteomes" id="UP000188342"/>
    </source>
</evidence>
<feature type="active site" description="Nucleophile" evidence="11">
    <location>
        <position position="199"/>
    </location>
</feature>
<evidence type="ECO:0000256" key="10">
    <source>
        <dbReference type="ARBA" id="ARBA00048639"/>
    </source>
</evidence>
<dbReference type="NCBIfam" id="TIGR01036">
    <property type="entry name" value="pyrD_sub2"/>
    <property type="match status" value="1"/>
</dbReference>
<keyword evidence="11" id="KW-1003">Cell membrane</keyword>
<comment type="function">
    <text evidence="1 11">Catalyzes the conversion of dihydroorotate to orotate with quinone as electron acceptor.</text>
</comment>
<feature type="binding site" evidence="11">
    <location>
        <begin position="340"/>
        <end position="341"/>
    </location>
    <ligand>
        <name>FMN</name>
        <dbReference type="ChEBI" id="CHEBI:58210"/>
    </ligand>
</feature>
<dbReference type="STRING" id="1255658.FM114_03250"/>
<evidence type="ECO:0000256" key="4">
    <source>
        <dbReference type="ARBA" id="ARBA00005359"/>
    </source>
</evidence>
<comment type="catalytic activity">
    <reaction evidence="10 11">
        <text>(S)-dihydroorotate + a quinone = orotate + a quinol</text>
        <dbReference type="Rhea" id="RHEA:30187"/>
        <dbReference type="ChEBI" id="CHEBI:24646"/>
        <dbReference type="ChEBI" id="CHEBI:30839"/>
        <dbReference type="ChEBI" id="CHEBI:30864"/>
        <dbReference type="ChEBI" id="CHEBI:132124"/>
        <dbReference type="EC" id="1.3.5.2"/>
    </reaction>
</comment>
<evidence type="ECO:0000256" key="2">
    <source>
        <dbReference type="ARBA" id="ARBA00004370"/>
    </source>
</evidence>
<feature type="binding site" evidence="11">
    <location>
        <position position="201"/>
    </location>
    <ligand>
        <name>substrate</name>
    </ligand>
</feature>
<dbReference type="InterPro" id="IPR005719">
    <property type="entry name" value="Dihydroorotate_DH_2"/>
</dbReference>
<evidence type="ECO:0000256" key="5">
    <source>
        <dbReference type="ARBA" id="ARBA00022630"/>
    </source>
</evidence>
<dbReference type="NCBIfam" id="NF003652">
    <property type="entry name" value="PRK05286.2-5"/>
    <property type="match status" value="1"/>
</dbReference>
<protein>
    <recommendedName>
        <fullName evidence="11">Dihydroorotate dehydrogenase (quinone)</fullName>
        <ecNumber evidence="11">1.3.5.2</ecNumber>
    </recommendedName>
    <alternativeName>
        <fullName evidence="11">DHOdehase</fullName>
        <shortName evidence="11">DHOD</shortName>
        <shortName evidence="11">DHODase</shortName>
    </alternativeName>
    <alternativeName>
        <fullName evidence="11">Dihydroorotate oxidase</fullName>
    </alternativeName>
</protein>
<dbReference type="Proteomes" id="UP000188342">
    <property type="component" value="Unassembled WGS sequence"/>
</dbReference>
<dbReference type="UniPathway" id="UPA00070">
    <property type="reaction ID" value="UER00946"/>
</dbReference>
<feature type="binding site" evidence="11">
    <location>
        <position position="292"/>
    </location>
    <ligand>
        <name>FMN</name>
        <dbReference type="ChEBI" id="CHEBI:58210"/>
    </ligand>
</feature>
<evidence type="ECO:0000256" key="8">
    <source>
        <dbReference type="ARBA" id="ARBA00023002"/>
    </source>
</evidence>
<dbReference type="PANTHER" id="PTHR48109">
    <property type="entry name" value="DIHYDROOROTATE DEHYDROGENASE (QUINONE), MITOCHONDRIAL-RELATED"/>
    <property type="match status" value="1"/>
</dbReference>
<gene>
    <name evidence="11" type="primary">pyrD</name>
    <name evidence="13" type="ORF">FM114_03250</name>
</gene>